<name>A0A914YXR4_9BILA</name>
<dbReference type="AlphaFoldDB" id="A0A914YXR4"/>
<organism evidence="2 3">
    <name type="scientific">Panagrolaimus superbus</name>
    <dbReference type="NCBI Taxonomy" id="310955"/>
    <lineage>
        <taxon>Eukaryota</taxon>
        <taxon>Metazoa</taxon>
        <taxon>Ecdysozoa</taxon>
        <taxon>Nematoda</taxon>
        <taxon>Chromadorea</taxon>
        <taxon>Rhabditida</taxon>
        <taxon>Tylenchina</taxon>
        <taxon>Panagrolaimomorpha</taxon>
        <taxon>Panagrolaimoidea</taxon>
        <taxon>Panagrolaimidae</taxon>
        <taxon>Panagrolaimus</taxon>
    </lineage>
</organism>
<evidence type="ECO:0000256" key="1">
    <source>
        <dbReference type="SAM" id="MobiDB-lite"/>
    </source>
</evidence>
<feature type="region of interest" description="Disordered" evidence="1">
    <location>
        <begin position="91"/>
        <end position="118"/>
    </location>
</feature>
<sequence length="287" mass="32808">MNDQSLPQNLSDEHLHRLAPTPTWSPPPPIDLSLVQPYDSFDDNYQDNDIQVYSTLSPANVSFRNTYQNSGSAIINDSYFSPQVIAINEAPLHHPYGTKNEKEEAKKESNRKSKAYERGHKNRIEDSHISNDKLINGIKQQFRSWNGEDFYLQNLLQKLFNEYKPFPVKKRRTKTTTPQIGNLNDVPSSSVSPYNLSRRINQLGFCENPNIEHHCGIEFHSLSIQSNVEIDEERRLAFDDDENADKVQHPCGNTSDESEDANDSESESSDIFSELGDLFELFLSLTL</sequence>
<keyword evidence="2" id="KW-1185">Reference proteome</keyword>
<feature type="region of interest" description="Disordered" evidence="1">
    <location>
        <begin position="238"/>
        <end position="269"/>
    </location>
</feature>
<reference evidence="3" key="1">
    <citation type="submission" date="2022-11" db="UniProtKB">
        <authorList>
            <consortium name="WormBaseParasite"/>
        </authorList>
    </citation>
    <scope>IDENTIFICATION</scope>
</reference>
<evidence type="ECO:0000313" key="3">
    <source>
        <dbReference type="WBParaSite" id="PSU_v2.g4893.t1"/>
    </source>
</evidence>
<evidence type="ECO:0000313" key="2">
    <source>
        <dbReference type="Proteomes" id="UP000887577"/>
    </source>
</evidence>
<proteinExistence type="predicted"/>
<feature type="region of interest" description="Disordered" evidence="1">
    <location>
        <begin position="1"/>
        <end position="31"/>
    </location>
</feature>
<dbReference type="WBParaSite" id="PSU_v2.g4893.t1">
    <property type="protein sequence ID" value="PSU_v2.g4893.t1"/>
    <property type="gene ID" value="PSU_v2.g4893"/>
</dbReference>
<feature type="compositionally biased region" description="Polar residues" evidence="1">
    <location>
        <begin position="1"/>
        <end position="10"/>
    </location>
</feature>
<feature type="compositionally biased region" description="Acidic residues" evidence="1">
    <location>
        <begin position="256"/>
        <end position="268"/>
    </location>
</feature>
<feature type="compositionally biased region" description="Basic and acidic residues" evidence="1">
    <location>
        <begin position="238"/>
        <end position="248"/>
    </location>
</feature>
<feature type="compositionally biased region" description="Basic and acidic residues" evidence="1">
    <location>
        <begin position="99"/>
        <end position="118"/>
    </location>
</feature>
<accession>A0A914YXR4</accession>
<protein>
    <submittedName>
        <fullName evidence="3">Uncharacterized protein</fullName>
    </submittedName>
</protein>
<dbReference type="Proteomes" id="UP000887577">
    <property type="component" value="Unplaced"/>
</dbReference>